<dbReference type="InterPro" id="IPR049552">
    <property type="entry name" value="PKS_DH_N"/>
</dbReference>
<feature type="domain" description="Carrier" evidence="12">
    <location>
        <begin position="2791"/>
        <end position="2867"/>
    </location>
</feature>
<dbReference type="InterPro" id="IPR006162">
    <property type="entry name" value="Ppantetheine_attach_site"/>
</dbReference>
<evidence type="ECO:0000256" key="3">
    <source>
        <dbReference type="ARBA" id="ARBA00022450"/>
    </source>
</evidence>
<feature type="domain" description="Carrier" evidence="12">
    <location>
        <begin position="320"/>
        <end position="394"/>
    </location>
</feature>
<dbReference type="RefSeq" id="WP_272168658.1">
    <property type="nucleotide sequence ID" value="NZ_JAQOSL010000004.1"/>
</dbReference>
<organism evidence="15 16">
    <name type="scientific">Streptomyces heilongjiangensis</name>
    <dbReference type="NCBI Taxonomy" id="945052"/>
    <lineage>
        <taxon>Bacteria</taxon>
        <taxon>Bacillati</taxon>
        <taxon>Actinomycetota</taxon>
        <taxon>Actinomycetes</taxon>
        <taxon>Kitasatosporales</taxon>
        <taxon>Streptomycetaceae</taxon>
        <taxon>Streptomyces</taxon>
    </lineage>
</organism>
<dbReference type="Pfam" id="PF22336">
    <property type="entry name" value="RhiE-like_linker"/>
    <property type="match status" value="1"/>
</dbReference>
<evidence type="ECO:0000313" key="16">
    <source>
        <dbReference type="Proteomes" id="UP001596112"/>
    </source>
</evidence>
<dbReference type="PANTHER" id="PTHR43775:SF37">
    <property type="entry name" value="SI:DKEY-61P9.11"/>
    <property type="match status" value="1"/>
</dbReference>
<feature type="region of interest" description="Disordered" evidence="11">
    <location>
        <begin position="2875"/>
        <end position="2930"/>
    </location>
</feature>
<dbReference type="InterPro" id="IPR054514">
    <property type="entry name" value="RhiE-like_linker"/>
</dbReference>
<keyword evidence="16" id="KW-1185">Reference proteome</keyword>
<evidence type="ECO:0000259" key="13">
    <source>
        <dbReference type="PROSITE" id="PS52004"/>
    </source>
</evidence>
<feature type="compositionally biased region" description="Polar residues" evidence="11">
    <location>
        <begin position="2739"/>
        <end position="2752"/>
    </location>
</feature>
<feature type="region of interest" description="Disordered" evidence="11">
    <location>
        <begin position="3452"/>
        <end position="3502"/>
    </location>
</feature>
<feature type="compositionally biased region" description="Basic and acidic residues" evidence="11">
    <location>
        <begin position="434"/>
        <end position="450"/>
    </location>
</feature>
<dbReference type="Pfam" id="PF16197">
    <property type="entry name" value="KAsynt_C_assoc"/>
    <property type="match status" value="2"/>
</dbReference>
<feature type="compositionally biased region" description="Polar residues" evidence="11">
    <location>
        <begin position="2879"/>
        <end position="2890"/>
    </location>
</feature>
<dbReference type="SUPFAM" id="SSF47336">
    <property type="entry name" value="ACP-like"/>
    <property type="match status" value="3"/>
</dbReference>
<evidence type="ECO:0000256" key="8">
    <source>
        <dbReference type="ARBA" id="ARBA00023268"/>
    </source>
</evidence>
<dbReference type="PROSITE" id="PS52019">
    <property type="entry name" value="PKS_MFAS_DH"/>
    <property type="match status" value="1"/>
</dbReference>
<dbReference type="Gene3D" id="3.40.47.10">
    <property type="match status" value="3"/>
</dbReference>
<dbReference type="InterPro" id="IPR049551">
    <property type="entry name" value="PKS_DH_C"/>
</dbReference>
<evidence type="ECO:0000256" key="9">
    <source>
        <dbReference type="ARBA" id="ARBA00023315"/>
    </source>
</evidence>
<proteinExistence type="predicted"/>
<dbReference type="InterPro" id="IPR014030">
    <property type="entry name" value="Ketoacyl_synth_N"/>
</dbReference>
<accession>A0ABW1AZP4</accession>
<dbReference type="InterPro" id="IPR057326">
    <property type="entry name" value="KR_dom"/>
</dbReference>
<feature type="region of interest" description="Disordered" evidence="11">
    <location>
        <begin position="1555"/>
        <end position="1587"/>
    </location>
</feature>
<dbReference type="InterPro" id="IPR013217">
    <property type="entry name" value="Methyltransf_12"/>
</dbReference>
<evidence type="ECO:0000256" key="11">
    <source>
        <dbReference type="SAM" id="MobiDB-lite"/>
    </source>
</evidence>
<dbReference type="Gene3D" id="3.40.50.150">
    <property type="entry name" value="Vaccinia Virus protein VP39"/>
    <property type="match status" value="1"/>
</dbReference>
<dbReference type="Pfam" id="PF00109">
    <property type="entry name" value="ketoacyl-synt"/>
    <property type="match status" value="3"/>
</dbReference>
<keyword evidence="8" id="KW-0511">Multifunctional enzyme</keyword>
<dbReference type="PROSITE" id="PS52004">
    <property type="entry name" value="KS3_2"/>
    <property type="match status" value="3"/>
</dbReference>
<feature type="region of interest" description="Disordered" evidence="11">
    <location>
        <begin position="1060"/>
        <end position="1086"/>
    </location>
</feature>
<dbReference type="SMART" id="SM00826">
    <property type="entry name" value="PKS_DH"/>
    <property type="match status" value="1"/>
</dbReference>
<feature type="compositionally biased region" description="Low complexity" evidence="11">
    <location>
        <begin position="451"/>
        <end position="479"/>
    </location>
</feature>
<feature type="compositionally biased region" description="Basic and acidic residues" evidence="11">
    <location>
        <begin position="2776"/>
        <end position="2785"/>
    </location>
</feature>
<feature type="domain" description="PKS/mFAS DH" evidence="14">
    <location>
        <begin position="1"/>
        <end position="295"/>
    </location>
</feature>
<dbReference type="CDD" id="cd08953">
    <property type="entry name" value="KR_2_SDR_x"/>
    <property type="match status" value="1"/>
</dbReference>
<keyword evidence="4" id="KW-0963">Cytoplasm</keyword>
<evidence type="ECO:0000259" key="12">
    <source>
        <dbReference type="PROSITE" id="PS50075"/>
    </source>
</evidence>
<evidence type="ECO:0000256" key="10">
    <source>
        <dbReference type="PROSITE-ProRule" id="PRU01363"/>
    </source>
</evidence>
<feature type="region of interest" description="N-terminal hotdog fold" evidence="10">
    <location>
        <begin position="1"/>
        <end position="132"/>
    </location>
</feature>
<keyword evidence="9" id="KW-0012">Acyltransferase</keyword>
<dbReference type="SMART" id="SM00823">
    <property type="entry name" value="PKS_PP"/>
    <property type="match status" value="3"/>
</dbReference>
<dbReference type="EMBL" id="JBHSNZ010000001">
    <property type="protein sequence ID" value="MFC5806337.1"/>
    <property type="molecule type" value="Genomic_DNA"/>
</dbReference>
<dbReference type="InterPro" id="IPR036291">
    <property type="entry name" value="NAD(P)-bd_dom_sf"/>
</dbReference>
<dbReference type="Gene3D" id="3.10.129.110">
    <property type="entry name" value="Polyketide synthase dehydratase"/>
    <property type="match status" value="1"/>
</dbReference>
<dbReference type="PROSITE" id="PS00012">
    <property type="entry name" value="PHOSPHOPANTETHEINE"/>
    <property type="match status" value="1"/>
</dbReference>
<dbReference type="InterPro" id="IPR050091">
    <property type="entry name" value="PKS_NRPS_Biosynth_Enz"/>
</dbReference>
<sequence length="3569" mass="378274">MPQNRSSVQRPHDLLRPLAGRRATTGVGADDPAVRDHLVHQVPVLPGVFLLDLVLRTVQRAGVDPGLVVLRRIVFHAPIVGSGDRSAVEVVLGDADPGQPVPVTVRSRPAGNPQAAWETNCTAEIHPADGVPWRRIDPAGLAASATRTIDVDRLYGYVRALDIHHRGFMQASGTVHVAPGHALARMRLADEAAEHVGHFHAHPAVLDFATLVPVLLFPEQDLGTPRHAYIPLYIESLRARTGVGSDNLVHVPGPVTGGFDSELFQADIEICDTDGEVVAELVGFRAKRVRSAALITDRARPPAERPREPLPATSAPVHTGAFEERVAALVARRLGVEPTRVDRELGFYECGLSSVDLLSLVGDLEEMLGTDLYPTLLFEHPTVRRLADHLRAEHPEVDQPGAEDRETDSLSAGGGRAVDHLSGLGGRQAQQLRAPEREADQPRATDREAGGRSPAGPPAVGRPSSPAASPVSAARPAAGTPESEPLAIVGLAGRYPGARTPDELWEVLTDGKDRGTPVPPERWDHELYFDPSRGTPGRTYSRWGVFCDGVAEFDAPFFHLSARQAELMDPHERLLLQAAWEAIEDAGHTPDGLAAQTDRAVGVFAGAMWNDYQLHGLDRLRAGTADVAGSWSSALSNRLSYSFDFAGPSITVDTACSASLAALHLAADAIRRGECRAALVGGVNLSLHPYKYLRLAELGLLSPTGRCRPFGRDADGYVPGEGVGALLLRPLSDALASGDHVHGLLRGSALLHSGRTGGYSVPSPDAQARVVSAALADAGVAPRTIGYVEAHASGTTLGDQIEVEALTSVYARHTRDLGYCVIGSAKPVVGHLEAAAGMVGLTKALMALRHRTLPAAGDIGAPAPGIHWERTPFRLPAAPEPWPAPVDPATGRPLPRRAAVSAFGAGGANAHVVIEEFAAADAPEPPGAGRPLAIPLSARTADRLREQAGRLADHLRARPGLRLADVAHTLRAGRRAMEHRLAVVAASTSELGDALRAFTDGRPPAGPAYAGTETVGTGASAAAEETEAARLWAAGGPSDWPALDTARRIPLPTYPFERRRYWLGDPGPGQPSPTRDEPAAASPDGPATLLYVPDTRPLPLPATAATPVPDGPLLLLDTDTYRVREIRALHPDVVRVRPGMSYQRVSADEFEIEPGDAEHYVRLAETLRAENRAPGAVLHLWPLSGDTTGETSTGGVLSALLLCRALAVGLTRPLPVVYGYAARGASPAHAAVGGLARSVRLEQPKLLLKTVWHQASAVEARTLLAEAYAPADAYGTEVRHTVRGRLTELFVPAGPPSASHAPVRLGRAGGVYLITGGAGGLGLHTARRIAAAGDVCLALLGRSRRSAHTDSAVAELQALGARAAYFRADVTDRAALSAAVREVRERFGPLTGVVHAAGVLEDSLVVNKSRPAVERVLAPKLPGVTALDAVTSDDRLDYLLLYSSLAAAAGSTGGADYSAANRALDAYAAWREERRGAGERHGVTVAVDWPLWRDGGMHIHPELQDRALARTGSVPLDTVTALDTLDTALGLGVERVVVLHGDAARLRCALETPRVDTASGAPCPVSGDAPSGARPAPVDTAADADADADAVADAVADAGDVPDPRGPLDVHVVTALGKALRRAGKEAQPSSVRDAGFMALGMDSVELASFTEELGSWLGVDLPATTLFRYPDTDRLVNHLLDTHPDAVRAALLREAASAHDRAAPTDAPAQQPVAPRHQAGADGRDGAPGAEQPVAVIGMAGRFPGSEDIAGFWADLVGGRDLVTDVPADRWDHRLYHDPYGERPDATDCGHGGFLTDVSRFDAAFFGLTPAEAEGLDPQTRQLMEVLHRTAEDAGVAGRLRGSATGTFVGRCFSDYDQAMTAAGRRMGAHDVTGTSVTMAANRIAYHFDLTGPSLVVDTACSSSLYALHLAVAAVRRGECDMAFAAGTNLILDPQHYVRSSALGALSPSGRCHTFDARADGYVPAEAVVAVLVKPLDRALADGDPIHAVVREVGVNHGGRAGSVTAPSPARQTQLLLDTWARAGIEPDDLGYLEAHGTGTALGDPMEIEGAVEAFRRHTARSAFCAVGSAKAHLGHAEGAAGLVGVVKAVLQIQHGVIPAMPDYRQPNPHCRFDDTPLYVNTRPVDWHTPDGRPRIAGVSSFGFGGSYAHAVVEQPPVREAAPAPRRPRLFPYSARDGEALHRLVRGHRDFLAAAPDTPLDRMAATLHHGREAMARRVVLVADSHDSLLAAMDAYLADPDAPAGVHVAATADHPGEPLLEAARTWAAGAPLPATAAPDPATARISLPTYPFGGARYWFAEAATERADTDALRPAARQRAVLAGADGGRPAVPAEARQSAVPADARRPAVLVDERPAVPAEVRDVQRHIQGSGFDGRRAAQGMERLNDLLRRWCAHLLADGGTPPDAQRLRALLADEEGYGRLADALAALMAKTPPASRTTTPDFTAEASELAAEHPELAPWLKLVRVCLPRLPEILTGRADALEVFFSPDHPDLLLGIYDGNTVADHHNEIVARLVAGRVRALREARPDRPVRLMEIGGGTGGTTRRLLEAVAEHGGAVQYRFTDVSPAFLPAARARFADTRVDFTCAVLDLDRDPVEQGFEAGSADIVVAANSVHATRHLGESLGRIRRLLAPSGVLVLEELVRNHDCMTAMIGPLPGYWSAVDVAARLPHSPFFDVPRWRAALAEQGFEGTWVLGAPDLPETEFDNAVLFSQVPAAAVTGGGTRATGLVETRPRTPAQTHPQPSLPTRTAPQPSAPLEPPPSDARPSGPRTPEPQRQDRSDAPEPVTADADEVRERLVPVFARFFGLAAEQVDTAVTFDHYGMDSLSAIQLVRSLEPEFGRLPKVLLYEHPTIDSLAAHLAEHAPVATRKHVPAVQTRTTVTASDTDAQPPRQTPDAVHEPAAAAPVSPEYTPRPHPASAANTDEDDPIAIVGMAGRFARSPDLRTWWRHLRDGTHLVGEIPQDRFDWREVFGDPHRTPGTVNSRWGSFIEGVDRFDADFFGMTPLEAELMDPQQRIMLQTAWQAVEDAGHRPASLRGTRTGVFIGATSRDYDWQLHRAGRHREGHVVSGNGHCLIANRISYQLDLRGPSEAVDTACSSSLTALHRAVRAVRSGECEAALVGGVHLFLTADLFVALGQLGIMSPDGRCAAFDRRANGMVRGEGAVAVLVKPLSRALADGDTVYALVRGSGVSHGGGGHMDSLMMPNPTAQAELIATVYRDAGVDPRTVGYVEAHGTGTEVGDPIEVRGLRKAFAALDGRPDGEPVDPWCLLGTVKSNVGHTEAAAGLTGVVKTVLAMRHGMLPPTLHFTEANPLLDLDGSPFRVVDRLTPWPAGGSPRRAGVSAFGLGGTNAHVLLEDYPDTRPAAPGTPGDPVVVPLSARTPERLRARLRELHGFLTRDPAEQAGPLALTDIAHTLTEGRDAMAHRAAFVAATTEQLVVAVRRVLDAEPGPDTFTGSAEQRPDGRVADERADVPEPDPYGAARRWVSGTGRLPASPGRRVPLPAYPFEEQRHWAEPLEPMTPAPASAPVPAPAAAPGTGLPELLQALNEGRLSVDDAERLMEGAQ</sequence>
<dbReference type="Pfam" id="PF08242">
    <property type="entry name" value="Methyltransf_12"/>
    <property type="match status" value="1"/>
</dbReference>
<dbReference type="InterPro" id="IPR042104">
    <property type="entry name" value="PKS_dehydratase_sf"/>
</dbReference>
<feature type="region of interest" description="Disordered" evidence="11">
    <location>
        <begin position="1698"/>
        <end position="1732"/>
    </location>
</feature>
<feature type="region of interest" description="Disordered" evidence="11">
    <location>
        <begin position="2724"/>
        <end position="2794"/>
    </location>
</feature>
<dbReference type="PANTHER" id="PTHR43775">
    <property type="entry name" value="FATTY ACID SYNTHASE"/>
    <property type="match status" value="1"/>
</dbReference>
<dbReference type="SUPFAM" id="SSF53335">
    <property type="entry name" value="S-adenosyl-L-methionine-dependent methyltransferases"/>
    <property type="match status" value="1"/>
</dbReference>
<feature type="compositionally biased region" description="Basic and acidic residues" evidence="11">
    <location>
        <begin position="393"/>
        <end position="408"/>
    </location>
</feature>
<dbReference type="Pfam" id="PF02801">
    <property type="entry name" value="Ketoacyl-synt_C"/>
    <property type="match status" value="3"/>
</dbReference>
<dbReference type="InterPro" id="IPR029063">
    <property type="entry name" value="SAM-dependent_MTases_sf"/>
</dbReference>
<dbReference type="InterPro" id="IPR049490">
    <property type="entry name" value="C883_1060-like_KR_N"/>
</dbReference>
<dbReference type="Gene3D" id="1.10.1240.100">
    <property type="match status" value="3"/>
</dbReference>
<dbReference type="Pfam" id="PF14765">
    <property type="entry name" value="PS-DH"/>
    <property type="match status" value="1"/>
</dbReference>
<feature type="region of interest" description="Disordered" evidence="11">
    <location>
        <begin position="1003"/>
        <end position="1023"/>
    </location>
</feature>
<feature type="active site" description="Proton acceptor; for dehydratase activity" evidence="10">
    <location>
        <position position="37"/>
    </location>
</feature>
<reference evidence="16" key="1">
    <citation type="journal article" date="2019" name="Int. J. Syst. Evol. Microbiol.">
        <title>The Global Catalogue of Microorganisms (GCM) 10K type strain sequencing project: providing services to taxonomists for standard genome sequencing and annotation.</title>
        <authorList>
            <consortium name="The Broad Institute Genomics Platform"/>
            <consortium name="The Broad Institute Genome Sequencing Center for Infectious Disease"/>
            <person name="Wu L."/>
            <person name="Ma J."/>
        </authorList>
    </citation>
    <scope>NUCLEOTIDE SEQUENCE [LARGE SCALE GENOMIC DNA]</scope>
    <source>
        <strain evidence="16">JCM 9918</strain>
    </source>
</reference>
<feature type="compositionally biased region" description="Basic and acidic residues" evidence="11">
    <location>
        <begin position="3464"/>
        <end position="3477"/>
    </location>
</feature>
<dbReference type="Pfam" id="PF00550">
    <property type="entry name" value="PP-binding"/>
    <property type="match status" value="3"/>
</dbReference>
<dbReference type="InterPro" id="IPR020807">
    <property type="entry name" value="PKS_DH"/>
</dbReference>
<keyword evidence="5" id="KW-0597">Phosphoprotein</keyword>
<feature type="active site" description="Proton donor; for dehydratase activity" evidence="10">
    <location>
        <position position="207"/>
    </location>
</feature>
<dbReference type="SMART" id="SM01294">
    <property type="entry name" value="PKS_PP_betabranch"/>
    <property type="match status" value="2"/>
</dbReference>
<dbReference type="CDD" id="cd00833">
    <property type="entry name" value="PKS"/>
    <property type="match status" value="3"/>
</dbReference>
<keyword evidence="3" id="KW-0596">Phosphopantetheine</keyword>
<dbReference type="Pfam" id="PF08659">
    <property type="entry name" value="KR"/>
    <property type="match status" value="1"/>
</dbReference>
<dbReference type="Proteomes" id="UP001596112">
    <property type="component" value="Unassembled WGS sequence"/>
</dbReference>
<dbReference type="InterPro" id="IPR020841">
    <property type="entry name" value="PKS_Beta-ketoAc_synthase_dom"/>
</dbReference>
<comment type="caution">
    <text evidence="15">The sequence shown here is derived from an EMBL/GenBank/DDBJ whole genome shotgun (WGS) entry which is preliminary data.</text>
</comment>
<evidence type="ECO:0000256" key="5">
    <source>
        <dbReference type="ARBA" id="ARBA00022553"/>
    </source>
</evidence>
<comment type="pathway">
    <text evidence="2">Antibiotic biosynthesis.</text>
</comment>
<evidence type="ECO:0000256" key="6">
    <source>
        <dbReference type="ARBA" id="ARBA00022679"/>
    </source>
</evidence>
<dbReference type="SUPFAM" id="SSF53901">
    <property type="entry name" value="Thiolase-like"/>
    <property type="match status" value="3"/>
</dbReference>
<feature type="domain" description="Ketosynthase family 3 (KS3)" evidence="13">
    <location>
        <begin position="483"/>
        <end position="916"/>
    </location>
</feature>
<dbReference type="Pfam" id="PF21089">
    <property type="entry name" value="PKS_DH_N"/>
    <property type="match status" value="1"/>
</dbReference>
<feature type="compositionally biased region" description="Low complexity" evidence="11">
    <location>
        <begin position="1010"/>
        <end position="1023"/>
    </location>
</feature>
<evidence type="ECO:0000259" key="14">
    <source>
        <dbReference type="PROSITE" id="PS52019"/>
    </source>
</evidence>
<feature type="domain" description="Ketosynthase family 3 (KS3)" evidence="13">
    <location>
        <begin position="1732"/>
        <end position="2156"/>
    </location>
</feature>
<protein>
    <submittedName>
        <fullName evidence="15">SDR family NAD(P)-dependent oxidoreductase</fullName>
    </submittedName>
</protein>
<dbReference type="InterPro" id="IPR020806">
    <property type="entry name" value="PKS_PP-bd"/>
</dbReference>
<feature type="region of interest" description="Disordered" evidence="11">
    <location>
        <begin position="1"/>
        <end position="29"/>
    </location>
</feature>
<feature type="compositionally biased region" description="Pro residues" evidence="11">
    <location>
        <begin position="3523"/>
        <end position="3537"/>
    </location>
</feature>
<feature type="region of interest" description="C-terminal hotdog fold" evidence="10">
    <location>
        <begin position="146"/>
        <end position="295"/>
    </location>
</feature>
<dbReference type="InterPro" id="IPR036736">
    <property type="entry name" value="ACP-like_sf"/>
</dbReference>
<evidence type="ECO:0000256" key="4">
    <source>
        <dbReference type="ARBA" id="ARBA00022490"/>
    </source>
</evidence>
<evidence type="ECO:0000256" key="7">
    <source>
        <dbReference type="ARBA" id="ARBA00022737"/>
    </source>
</evidence>
<dbReference type="InterPro" id="IPR013968">
    <property type="entry name" value="PKS_KR"/>
</dbReference>
<keyword evidence="7" id="KW-0677">Repeat</keyword>
<gene>
    <name evidence="15" type="ORF">ACFQGO_02225</name>
</gene>
<evidence type="ECO:0000256" key="2">
    <source>
        <dbReference type="ARBA" id="ARBA00004792"/>
    </source>
</evidence>
<comment type="subcellular location">
    <subcellularLocation>
        <location evidence="1">Cytoplasm</location>
    </subcellularLocation>
</comment>
<name>A0ABW1AZP4_9ACTN</name>
<dbReference type="InterPro" id="IPR018201">
    <property type="entry name" value="Ketoacyl_synth_AS"/>
</dbReference>
<dbReference type="InterPro" id="IPR009081">
    <property type="entry name" value="PP-bd_ACP"/>
</dbReference>
<dbReference type="PROSITE" id="PS50075">
    <property type="entry name" value="CARRIER"/>
    <property type="match status" value="2"/>
</dbReference>
<dbReference type="InterPro" id="IPR049900">
    <property type="entry name" value="PKS_mFAS_DH"/>
</dbReference>
<feature type="domain" description="Ketosynthase family 3 (KS3)" evidence="13">
    <location>
        <begin position="2929"/>
        <end position="3361"/>
    </location>
</feature>
<dbReference type="Pfam" id="PF21394">
    <property type="entry name" value="Beta-ketacyl_N"/>
    <property type="match status" value="1"/>
</dbReference>
<dbReference type="SMART" id="SM00825">
    <property type="entry name" value="PKS_KS"/>
    <property type="match status" value="3"/>
</dbReference>
<evidence type="ECO:0000313" key="15">
    <source>
        <dbReference type="EMBL" id="MFC5806337.1"/>
    </source>
</evidence>
<feature type="compositionally biased region" description="Pro residues" evidence="11">
    <location>
        <begin position="2756"/>
        <end position="2766"/>
    </location>
</feature>
<feature type="region of interest" description="Disordered" evidence="11">
    <location>
        <begin position="3522"/>
        <end position="3543"/>
    </location>
</feature>
<dbReference type="SUPFAM" id="SSF51735">
    <property type="entry name" value="NAD(P)-binding Rossmann-fold domains"/>
    <property type="match status" value="2"/>
</dbReference>
<dbReference type="InterPro" id="IPR016039">
    <property type="entry name" value="Thiolase-like"/>
</dbReference>
<evidence type="ECO:0000256" key="1">
    <source>
        <dbReference type="ARBA" id="ARBA00004496"/>
    </source>
</evidence>
<dbReference type="InterPro" id="IPR032821">
    <property type="entry name" value="PKS_assoc"/>
</dbReference>
<dbReference type="Gene3D" id="3.40.50.720">
    <property type="entry name" value="NAD(P)-binding Rossmann-like Domain"/>
    <property type="match status" value="1"/>
</dbReference>
<dbReference type="SMART" id="SM00822">
    <property type="entry name" value="PKS_KR"/>
    <property type="match status" value="1"/>
</dbReference>
<dbReference type="Gene3D" id="1.10.1200.10">
    <property type="entry name" value="ACP-like"/>
    <property type="match status" value="3"/>
</dbReference>
<keyword evidence="6" id="KW-0808">Transferase</keyword>
<feature type="region of interest" description="Disordered" evidence="11">
    <location>
        <begin position="393"/>
        <end position="484"/>
    </location>
</feature>
<dbReference type="InterPro" id="IPR014031">
    <property type="entry name" value="Ketoacyl_synth_C"/>
</dbReference>
<dbReference type="PROSITE" id="PS00606">
    <property type="entry name" value="KS3_1"/>
    <property type="match status" value="3"/>
</dbReference>